<protein>
    <submittedName>
        <fullName evidence="1">Uncharacterized protein</fullName>
    </submittedName>
</protein>
<dbReference type="OrthoDB" id="4338165at2"/>
<gene>
    <name evidence="1" type="ORF">SAMN05421811_12278</name>
</gene>
<dbReference type="STRING" id="568860.SAMN05421811_12278"/>
<name>A0A1I0LR37_9ACTN</name>
<proteinExistence type="predicted"/>
<keyword evidence="2" id="KW-1185">Reference proteome</keyword>
<dbReference type="AlphaFoldDB" id="A0A1I0LR37"/>
<dbReference type="EMBL" id="FOHX01000022">
    <property type="protein sequence ID" value="SEU43880.1"/>
    <property type="molecule type" value="Genomic_DNA"/>
</dbReference>
<accession>A0A1I0LR37</accession>
<reference evidence="1 2" key="1">
    <citation type="submission" date="2016-10" db="EMBL/GenBank/DDBJ databases">
        <authorList>
            <person name="de Groot N.N."/>
        </authorList>
    </citation>
    <scope>NUCLEOTIDE SEQUENCE [LARGE SCALE GENOMIC DNA]</scope>
    <source>
        <strain evidence="1 2">CGMCC 4.5598</strain>
    </source>
</reference>
<evidence type="ECO:0000313" key="2">
    <source>
        <dbReference type="Proteomes" id="UP000199361"/>
    </source>
</evidence>
<evidence type="ECO:0000313" key="1">
    <source>
        <dbReference type="EMBL" id="SEU43880.1"/>
    </source>
</evidence>
<dbReference type="Proteomes" id="UP000199361">
    <property type="component" value="Unassembled WGS sequence"/>
</dbReference>
<dbReference type="RefSeq" id="WP_143082598.1">
    <property type="nucleotide sequence ID" value="NZ_FOHX01000022.1"/>
</dbReference>
<sequence>MGWTQADDDVAEVMICPVRREAARKRTSSTLTLRCAADPPSWMNGFGKLCRSTEKNGRVVDFYLDLAAAFVTVRQLTTTPVRAIAGKPARQPM</sequence>
<organism evidence="1 2">
    <name type="scientific">Nonomuraea wenchangensis</name>
    <dbReference type="NCBI Taxonomy" id="568860"/>
    <lineage>
        <taxon>Bacteria</taxon>
        <taxon>Bacillati</taxon>
        <taxon>Actinomycetota</taxon>
        <taxon>Actinomycetes</taxon>
        <taxon>Streptosporangiales</taxon>
        <taxon>Streptosporangiaceae</taxon>
        <taxon>Nonomuraea</taxon>
    </lineage>
</organism>